<comment type="similarity">
    <text evidence="1">Belongs to the sigma-70 factor family. ECF subfamily.</text>
</comment>
<gene>
    <name evidence="6" type="ORF">Aco03nite_070040</name>
</gene>
<evidence type="ECO:0000313" key="6">
    <source>
        <dbReference type="EMBL" id="GID58600.1"/>
    </source>
</evidence>
<dbReference type="InterPro" id="IPR013249">
    <property type="entry name" value="RNA_pol_sigma70_r4_t2"/>
</dbReference>
<keyword evidence="2" id="KW-0805">Transcription regulation</keyword>
<dbReference type="Gene3D" id="1.10.10.10">
    <property type="entry name" value="Winged helix-like DNA-binding domain superfamily/Winged helix DNA-binding domain"/>
    <property type="match status" value="1"/>
</dbReference>
<keyword evidence="4" id="KW-0804">Transcription</keyword>
<protein>
    <recommendedName>
        <fullName evidence="5">RNA polymerase sigma factor 70 region 4 type 2 domain-containing protein</fullName>
    </recommendedName>
</protein>
<keyword evidence="3" id="KW-0731">Sigma factor</keyword>
<proteinExistence type="inferred from homology"/>
<dbReference type="Proteomes" id="UP000612282">
    <property type="component" value="Unassembled WGS sequence"/>
</dbReference>
<feature type="domain" description="RNA polymerase sigma factor 70 region 4 type 2" evidence="5">
    <location>
        <begin position="122"/>
        <end position="173"/>
    </location>
</feature>
<dbReference type="Pfam" id="PF08281">
    <property type="entry name" value="Sigma70_r4_2"/>
    <property type="match status" value="1"/>
</dbReference>
<sequence length="195" mass="21588">MDADNAVAQATAAPLATPRPHPPAGFAAFYRDEFKTLVRTAMYSGATREEAIEAAQMSMAEVLRRWADIGDHRAYGRKAVINNLIKVKTNTLDRVRAQQVRYGAATAPSRPDANLNLWEDTQWVMQLLRSLPPEQGKVMAFVVDGFAPHEIAAMLGRSSDAVRQSLHEARIRLKKTIKKDQAADHDANPLGEEAR</sequence>
<accession>A0ABQ3XJC4</accession>
<evidence type="ECO:0000259" key="5">
    <source>
        <dbReference type="Pfam" id="PF08281"/>
    </source>
</evidence>
<dbReference type="EMBL" id="BOMG01000086">
    <property type="protein sequence ID" value="GID58600.1"/>
    <property type="molecule type" value="Genomic_DNA"/>
</dbReference>
<dbReference type="RefSeq" id="WP_203803162.1">
    <property type="nucleotide sequence ID" value="NZ_BAAAQE010000013.1"/>
</dbReference>
<evidence type="ECO:0000256" key="4">
    <source>
        <dbReference type="ARBA" id="ARBA00023163"/>
    </source>
</evidence>
<name>A0ABQ3XJC4_9ACTN</name>
<evidence type="ECO:0000256" key="3">
    <source>
        <dbReference type="ARBA" id="ARBA00023082"/>
    </source>
</evidence>
<evidence type="ECO:0000256" key="1">
    <source>
        <dbReference type="ARBA" id="ARBA00010641"/>
    </source>
</evidence>
<evidence type="ECO:0000313" key="7">
    <source>
        <dbReference type="Proteomes" id="UP000612282"/>
    </source>
</evidence>
<dbReference type="SUPFAM" id="SSF88659">
    <property type="entry name" value="Sigma3 and sigma4 domains of RNA polymerase sigma factors"/>
    <property type="match status" value="1"/>
</dbReference>
<dbReference type="InterPro" id="IPR013324">
    <property type="entry name" value="RNA_pol_sigma_r3/r4-like"/>
</dbReference>
<dbReference type="InterPro" id="IPR036388">
    <property type="entry name" value="WH-like_DNA-bd_sf"/>
</dbReference>
<reference evidence="6 7" key="1">
    <citation type="submission" date="2021-01" db="EMBL/GenBank/DDBJ databases">
        <title>Whole genome shotgun sequence of Actinoplanes couchii NBRC 106145.</title>
        <authorList>
            <person name="Komaki H."/>
            <person name="Tamura T."/>
        </authorList>
    </citation>
    <scope>NUCLEOTIDE SEQUENCE [LARGE SCALE GENOMIC DNA]</scope>
    <source>
        <strain evidence="6 7">NBRC 106145</strain>
    </source>
</reference>
<organism evidence="6 7">
    <name type="scientific">Actinoplanes couchii</name>
    <dbReference type="NCBI Taxonomy" id="403638"/>
    <lineage>
        <taxon>Bacteria</taxon>
        <taxon>Bacillati</taxon>
        <taxon>Actinomycetota</taxon>
        <taxon>Actinomycetes</taxon>
        <taxon>Micromonosporales</taxon>
        <taxon>Micromonosporaceae</taxon>
        <taxon>Actinoplanes</taxon>
    </lineage>
</organism>
<keyword evidence="7" id="KW-1185">Reference proteome</keyword>
<evidence type="ECO:0000256" key="2">
    <source>
        <dbReference type="ARBA" id="ARBA00023015"/>
    </source>
</evidence>
<comment type="caution">
    <text evidence="6">The sequence shown here is derived from an EMBL/GenBank/DDBJ whole genome shotgun (WGS) entry which is preliminary data.</text>
</comment>